<reference evidence="1 2" key="1">
    <citation type="journal article" date="2015" name="Genome Announc.">
        <title>Expanding the biotechnology potential of lactobacilli through comparative genomics of 213 strains and associated genera.</title>
        <authorList>
            <person name="Sun Z."/>
            <person name="Harris H.M."/>
            <person name="McCann A."/>
            <person name="Guo C."/>
            <person name="Argimon S."/>
            <person name="Zhang W."/>
            <person name="Yang X."/>
            <person name="Jeffery I.B."/>
            <person name="Cooney J.C."/>
            <person name="Kagawa T.F."/>
            <person name="Liu W."/>
            <person name="Song Y."/>
            <person name="Salvetti E."/>
            <person name="Wrobel A."/>
            <person name="Rasinkangas P."/>
            <person name="Parkhill J."/>
            <person name="Rea M.C."/>
            <person name="O'Sullivan O."/>
            <person name="Ritari J."/>
            <person name="Douillard F.P."/>
            <person name="Paul Ross R."/>
            <person name="Yang R."/>
            <person name="Briner A.E."/>
            <person name="Felis G.E."/>
            <person name="de Vos W.M."/>
            <person name="Barrangou R."/>
            <person name="Klaenhammer T.R."/>
            <person name="Caufield P.W."/>
            <person name="Cui Y."/>
            <person name="Zhang H."/>
            <person name="O'Toole P.W."/>
        </authorList>
    </citation>
    <scope>NUCLEOTIDE SEQUENCE [LARGE SCALE GENOMIC DNA]</scope>
    <source>
        <strain evidence="1 2">DSM 14500</strain>
    </source>
</reference>
<dbReference type="Proteomes" id="UP000050872">
    <property type="component" value="Unassembled WGS sequence"/>
</dbReference>
<dbReference type="Gene3D" id="1.10.1740.10">
    <property type="match status" value="1"/>
</dbReference>
<name>A0A0R1QPQ4_9LACO</name>
<organism evidence="1 2">
    <name type="scientific">Companilactobacillus mindensis DSM 14500</name>
    <dbReference type="NCBI Taxonomy" id="1423770"/>
    <lineage>
        <taxon>Bacteria</taxon>
        <taxon>Bacillati</taxon>
        <taxon>Bacillota</taxon>
        <taxon>Bacilli</taxon>
        <taxon>Lactobacillales</taxon>
        <taxon>Lactobacillaceae</taxon>
        <taxon>Companilactobacillus</taxon>
    </lineage>
</organism>
<dbReference type="GO" id="GO:0003700">
    <property type="term" value="F:DNA-binding transcription factor activity"/>
    <property type="evidence" value="ECO:0007669"/>
    <property type="project" value="InterPro"/>
</dbReference>
<dbReference type="InterPro" id="IPR013325">
    <property type="entry name" value="RNA_pol_sigma_r2"/>
</dbReference>
<evidence type="ECO:0000313" key="2">
    <source>
        <dbReference type="Proteomes" id="UP000050872"/>
    </source>
</evidence>
<dbReference type="PATRIC" id="fig|1423770.3.peg.1546"/>
<dbReference type="GO" id="GO:0006352">
    <property type="term" value="P:DNA-templated transcription initiation"/>
    <property type="evidence" value="ECO:0007669"/>
    <property type="project" value="InterPro"/>
</dbReference>
<dbReference type="STRING" id="1423770.FD29_GL001507"/>
<dbReference type="NCBIfam" id="TIGR02937">
    <property type="entry name" value="sigma70-ECF"/>
    <property type="match status" value="1"/>
</dbReference>
<dbReference type="InterPro" id="IPR014284">
    <property type="entry name" value="RNA_pol_sigma-70_dom"/>
</dbReference>
<accession>A0A0R1QPQ4</accession>
<dbReference type="AlphaFoldDB" id="A0A0R1QPQ4"/>
<sequence>MNEATEQLWIECVKENNDSAALVNLVEKYQPMVNNLRSQFFINNYEANDWYQDALLVCYQTCLIFDGNSGSKFGSFFKLRFKNYIVDCIRRDNAHKRRANIGTKPLESVPLAEQADVGAINDSSRIIIQKQLQEVLVEFSELELLAFQYLIGKLSKEDLQKQTKYDMKKIDSAIYRAQAKLHKGKSSTDLS</sequence>
<comment type="caution">
    <text evidence="1">The sequence shown here is derived from an EMBL/GenBank/DDBJ whole genome shotgun (WGS) entry which is preliminary data.</text>
</comment>
<dbReference type="SUPFAM" id="SSF88946">
    <property type="entry name" value="Sigma2 domain of RNA polymerase sigma factors"/>
    <property type="match status" value="1"/>
</dbReference>
<evidence type="ECO:0000313" key="1">
    <source>
        <dbReference type="EMBL" id="KRL42856.1"/>
    </source>
</evidence>
<protein>
    <submittedName>
        <fullName evidence="1">Uncharacterized protein</fullName>
    </submittedName>
</protein>
<gene>
    <name evidence="1" type="ORF">FD29_GL001507</name>
</gene>
<keyword evidence="2" id="KW-1185">Reference proteome</keyword>
<dbReference type="RefSeq" id="WP_057888804.1">
    <property type="nucleotide sequence ID" value="NZ_AZEZ01000099.1"/>
</dbReference>
<dbReference type="EMBL" id="AZEZ01000099">
    <property type="protein sequence ID" value="KRL42856.1"/>
    <property type="molecule type" value="Genomic_DNA"/>
</dbReference>
<dbReference type="OrthoDB" id="1767844at2"/>
<proteinExistence type="predicted"/>